<evidence type="ECO:0008006" key="3">
    <source>
        <dbReference type="Google" id="ProtNLM"/>
    </source>
</evidence>
<dbReference type="Proteomes" id="UP000246517">
    <property type="component" value="Segment"/>
</dbReference>
<dbReference type="RefSeq" id="YP_009801493.1">
    <property type="nucleotide sequence ID" value="NC_047972.1"/>
</dbReference>
<accession>A0A2U8UHV4</accession>
<keyword evidence="2" id="KW-1185">Reference proteome</keyword>
<protein>
    <recommendedName>
        <fullName evidence="3">Minor capsid protein</fullName>
    </recommendedName>
</protein>
<name>A0A2U8UHV4_9CAUD</name>
<proteinExistence type="predicted"/>
<dbReference type="KEGG" id="vg:54992010"/>
<gene>
    <name evidence="1" type="primary">16</name>
    <name evidence="1" type="ORF">PBI_APPA_16</name>
</gene>
<dbReference type="EMBL" id="MH153799">
    <property type="protein sequence ID" value="AWN03198.1"/>
    <property type="molecule type" value="Genomic_DNA"/>
</dbReference>
<evidence type="ECO:0000313" key="1">
    <source>
        <dbReference type="EMBL" id="AWN03198.1"/>
    </source>
</evidence>
<reference evidence="1 2" key="1">
    <citation type="submission" date="2018-03" db="EMBL/GenBank/DDBJ databases">
        <authorList>
            <person name="Zack K.M."/>
            <person name="Garlena R.A."/>
            <person name="Russell D.A."/>
            <person name="Pope W.H."/>
            <person name="Jacobs-Sera D."/>
            <person name="Hatfull G.F."/>
        </authorList>
    </citation>
    <scope>NUCLEOTIDE SEQUENCE [LARGE SCALE GENOMIC DNA]</scope>
</reference>
<organism evidence="1 2">
    <name type="scientific">Microbacterium phage Appa</name>
    <dbReference type="NCBI Taxonomy" id="2182350"/>
    <lineage>
        <taxon>Viruses</taxon>
        <taxon>Duplodnaviria</taxon>
        <taxon>Heunggongvirae</taxon>
        <taxon>Uroviricota</taxon>
        <taxon>Caudoviricetes</taxon>
        <taxon>Appavirus</taxon>
        <taxon>Appavirus appa</taxon>
    </lineage>
</organism>
<evidence type="ECO:0000313" key="2">
    <source>
        <dbReference type="Proteomes" id="UP000246517"/>
    </source>
</evidence>
<sequence length="119" mass="12556">MSSSIDASKVLANLKTAAVKVIDGVGEGLLVGGEHVLGVSNAQAPIEDGDLIRSGAVSQDGATKRTAISYDTEYAVRQHEDMSLKHDSGRNAKFLEKAINSERDKVLQIVATTAKGKFS</sequence>
<dbReference type="GeneID" id="54992010"/>